<keyword evidence="3" id="KW-1185">Reference proteome</keyword>
<dbReference type="RefSeq" id="WP_379961241.1">
    <property type="nucleotide sequence ID" value="NZ_JAUYVI010000009.1"/>
</dbReference>
<feature type="chain" id="PRO_5046431825" description="Lysozyme inhibitor LprI N-terminal domain-containing protein" evidence="1">
    <location>
        <begin position="20"/>
        <end position="113"/>
    </location>
</feature>
<feature type="signal peptide" evidence="1">
    <location>
        <begin position="1"/>
        <end position="19"/>
    </location>
</feature>
<comment type="caution">
    <text evidence="2">The sequence shown here is derived from an EMBL/GenBank/DDBJ whole genome shotgun (WGS) entry which is preliminary data.</text>
</comment>
<dbReference type="Proteomes" id="UP001230156">
    <property type="component" value="Unassembled WGS sequence"/>
</dbReference>
<reference evidence="3" key="1">
    <citation type="submission" date="2023-08" db="EMBL/GenBank/DDBJ databases">
        <title>Rhodospirillaceae gen. nov., a novel taxon isolated from the Yangtze River Yuezi River estuary sludge.</title>
        <authorList>
            <person name="Ruan L."/>
        </authorList>
    </citation>
    <scope>NUCLEOTIDE SEQUENCE [LARGE SCALE GENOMIC DNA]</scope>
    <source>
        <strain evidence="3">R-7</strain>
    </source>
</reference>
<protein>
    <recommendedName>
        <fullName evidence="4">Lysozyme inhibitor LprI N-terminal domain-containing protein</fullName>
    </recommendedName>
</protein>
<gene>
    <name evidence="2" type="ORF">Q8A70_25935</name>
</gene>
<keyword evidence="1" id="KW-0732">Signal</keyword>
<accession>A0ABU0YTW2</accession>
<evidence type="ECO:0000313" key="2">
    <source>
        <dbReference type="EMBL" id="MDQ7251154.1"/>
    </source>
</evidence>
<organism evidence="2 3">
    <name type="scientific">Dongia sedimenti</name>
    <dbReference type="NCBI Taxonomy" id="3064282"/>
    <lineage>
        <taxon>Bacteria</taxon>
        <taxon>Pseudomonadati</taxon>
        <taxon>Pseudomonadota</taxon>
        <taxon>Alphaproteobacteria</taxon>
        <taxon>Rhodospirillales</taxon>
        <taxon>Dongiaceae</taxon>
        <taxon>Dongia</taxon>
    </lineage>
</organism>
<proteinExistence type="predicted"/>
<evidence type="ECO:0000313" key="3">
    <source>
        <dbReference type="Proteomes" id="UP001230156"/>
    </source>
</evidence>
<evidence type="ECO:0000256" key="1">
    <source>
        <dbReference type="SAM" id="SignalP"/>
    </source>
</evidence>
<evidence type="ECO:0008006" key="4">
    <source>
        <dbReference type="Google" id="ProtNLM"/>
    </source>
</evidence>
<dbReference type="EMBL" id="JAUYVI010000009">
    <property type="protein sequence ID" value="MDQ7251154.1"/>
    <property type="molecule type" value="Genomic_DNA"/>
</dbReference>
<name>A0ABU0YTW2_9PROT</name>
<sequence>MLKYFATAALTLISLPALADATGAGFCTVMHEGVTACSEEIAATKVRRCPNAIADVKASYDATKDEPSKAMRAELQNANAMWLAVAQQPTKERLKGANAAIEKSCVKLKKLDQ</sequence>